<dbReference type="Proteomes" id="UP000327157">
    <property type="component" value="Chromosome 14"/>
</dbReference>
<dbReference type="AlphaFoldDB" id="A0A5N5G1Z4"/>
<reference evidence="3" key="2">
    <citation type="submission" date="2019-10" db="EMBL/GenBank/DDBJ databases">
        <title>A de novo genome assembly of a pear dwarfing rootstock.</title>
        <authorList>
            <person name="Wang F."/>
            <person name="Wang J."/>
            <person name="Li S."/>
            <person name="Zhang Y."/>
            <person name="Fang M."/>
            <person name="Ma L."/>
            <person name="Zhao Y."/>
            <person name="Jiang S."/>
        </authorList>
    </citation>
    <scope>NUCLEOTIDE SEQUENCE [LARGE SCALE GENOMIC DNA]</scope>
</reference>
<dbReference type="InterPro" id="IPR058580">
    <property type="entry name" value="DUF2828"/>
</dbReference>
<organism evidence="2 3">
    <name type="scientific">Pyrus ussuriensis x Pyrus communis</name>
    <dbReference type="NCBI Taxonomy" id="2448454"/>
    <lineage>
        <taxon>Eukaryota</taxon>
        <taxon>Viridiplantae</taxon>
        <taxon>Streptophyta</taxon>
        <taxon>Embryophyta</taxon>
        <taxon>Tracheophyta</taxon>
        <taxon>Spermatophyta</taxon>
        <taxon>Magnoliopsida</taxon>
        <taxon>eudicotyledons</taxon>
        <taxon>Gunneridae</taxon>
        <taxon>Pentapetalae</taxon>
        <taxon>rosids</taxon>
        <taxon>fabids</taxon>
        <taxon>Rosales</taxon>
        <taxon>Rosaceae</taxon>
        <taxon>Amygdaloideae</taxon>
        <taxon>Maleae</taxon>
        <taxon>Pyrus</taxon>
    </lineage>
</organism>
<name>A0A5N5G1Z4_9ROSA</name>
<gene>
    <name evidence="2" type="ORF">D8674_012586</name>
</gene>
<keyword evidence="3" id="KW-1185">Reference proteome</keyword>
<feature type="domain" description="DUF2828" evidence="1">
    <location>
        <begin position="42"/>
        <end position="149"/>
    </location>
</feature>
<dbReference type="PANTHER" id="PTHR31373:SF17">
    <property type="entry name" value="OS06G0652100 PROTEIN"/>
    <property type="match status" value="1"/>
</dbReference>
<reference evidence="2 3" key="1">
    <citation type="submission" date="2019-09" db="EMBL/GenBank/DDBJ databases">
        <authorList>
            <person name="Ou C."/>
        </authorList>
    </citation>
    <scope>NUCLEOTIDE SEQUENCE [LARGE SCALE GENOMIC DNA]</scope>
    <source>
        <strain evidence="2">S2</strain>
        <tissue evidence="2">Leaf</tissue>
    </source>
</reference>
<dbReference type="InterPro" id="IPR011205">
    <property type="entry name" value="UCP015417_vWA"/>
</dbReference>
<dbReference type="PANTHER" id="PTHR31373">
    <property type="entry name" value="OS06G0652100 PROTEIN"/>
    <property type="match status" value="1"/>
</dbReference>
<protein>
    <recommendedName>
        <fullName evidence="1">DUF2828 domain-containing protein</fullName>
    </recommendedName>
</protein>
<accession>A0A5N5G1Z4</accession>
<comment type="caution">
    <text evidence="2">The sequence shown here is derived from an EMBL/GenBank/DDBJ whole genome shotgun (WGS) entry which is preliminary data.</text>
</comment>
<proteinExistence type="predicted"/>
<reference evidence="2 3" key="3">
    <citation type="submission" date="2019-11" db="EMBL/GenBank/DDBJ databases">
        <title>A de novo genome assembly of a pear dwarfing rootstock.</title>
        <authorList>
            <person name="Wang F."/>
            <person name="Wang J."/>
            <person name="Li S."/>
            <person name="Zhang Y."/>
            <person name="Fang M."/>
            <person name="Ma L."/>
            <person name="Zhao Y."/>
            <person name="Jiang S."/>
        </authorList>
    </citation>
    <scope>NUCLEOTIDE SEQUENCE [LARGE SCALE GENOMIC DNA]</scope>
    <source>
        <strain evidence="2">S2</strain>
        <tissue evidence="2">Leaf</tissue>
    </source>
</reference>
<evidence type="ECO:0000259" key="1">
    <source>
        <dbReference type="Pfam" id="PF11443"/>
    </source>
</evidence>
<evidence type="ECO:0000313" key="2">
    <source>
        <dbReference type="EMBL" id="KAB2609418.1"/>
    </source>
</evidence>
<dbReference type="Pfam" id="PF11443">
    <property type="entry name" value="DUF2828"/>
    <property type="match status" value="1"/>
</dbReference>
<dbReference type="OrthoDB" id="1934832at2759"/>
<evidence type="ECO:0000313" key="3">
    <source>
        <dbReference type="Proteomes" id="UP000327157"/>
    </source>
</evidence>
<dbReference type="EMBL" id="SMOL01000553">
    <property type="protein sequence ID" value="KAB2609418.1"/>
    <property type="molecule type" value="Genomic_DNA"/>
</dbReference>
<sequence length="191" mass="21741">MSASPMLHQPEEWLLLLQLLRCAQFKILLLFRRSPIFLTFFGNPCLDIFFRLVKPDTALQQEANRNYLNQLLPMACSHNPLTTLKLVCNLIDRYTGTGKCDRESFRVAVSWLHQNHPKTLASNLAALAGEFSSFEAVLGILYQSLEGQVMEVIDPHSECKLTERLAKRALERIAEFCETSILDEAMPSPFI</sequence>